<feature type="transmembrane region" description="Helical" evidence="1">
    <location>
        <begin position="126"/>
        <end position="146"/>
    </location>
</feature>
<evidence type="ECO:0000313" key="2">
    <source>
        <dbReference type="EMBL" id="MFC4820327.1"/>
    </source>
</evidence>
<keyword evidence="1" id="KW-0472">Membrane</keyword>
<protein>
    <submittedName>
        <fullName evidence="2">Uncharacterized protein</fullName>
    </submittedName>
</protein>
<gene>
    <name evidence="2" type="ORF">ACFO6Q_08325</name>
</gene>
<comment type="caution">
    <text evidence="2">The sequence shown here is derived from an EMBL/GenBank/DDBJ whole genome shotgun (WGS) entry which is preliminary data.</text>
</comment>
<feature type="transmembrane region" description="Helical" evidence="1">
    <location>
        <begin position="20"/>
        <end position="37"/>
    </location>
</feature>
<dbReference type="Proteomes" id="UP001595886">
    <property type="component" value="Unassembled WGS sequence"/>
</dbReference>
<accession>A0ABV9QU08</accession>
<feature type="transmembrane region" description="Helical" evidence="1">
    <location>
        <begin position="49"/>
        <end position="70"/>
    </location>
</feature>
<keyword evidence="3" id="KW-1185">Reference proteome</keyword>
<sequence length="147" mass="16504">MSNEAQFEVYRALRTSQDKYAYFLLAAAGASIAFAITQTRGHHISWFQVPLGLAVLCWGLSFFFGCRNIAYVNSTLYANAELIRVQNGEHPEIGRDPQRQKAACIGIRTAIESKSNVANSLSKRQFYFLIAGAVFYISWHVAEMCLQ</sequence>
<dbReference type="EMBL" id="JBHSHD010000007">
    <property type="protein sequence ID" value="MFC4820327.1"/>
    <property type="molecule type" value="Genomic_DNA"/>
</dbReference>
<name>A0ABV9QU08_9GAMM</name>
<organism evidence="2 3">
    <name type="scientific">Dokdonella ginsengisoli</name>
    <dbReference type="NCBI Taxonomy" id="363846"/>
    <lineage>
        <taxon>Bacteria</taxon>
        <taxon>Pseudomonadati</taxon>
        <taxon>Pseudomonadota</taxon>
        <taxon>Gammaproteobacteria</taxon>
        <taxon>Lysobacterales</taxon>
        <taxon>Rhodanobacteraceae</taxon>
        <taxon>Dokdonella</taxon>
    </lineage>
</organism>
<keyword evidence="1" id="KW-0812">Transmembrane</keyword>
<evidence type="ECO:0000313" key="3">
    <source>
        <dbReference type="Proteomes" id="UP001595886"/>
    </source>
</evidence>
<reference evidence="3" key="1">
    <citation type="journal article" date="2019" name="Int. J. Syst. Evol. Microbiol.">
        <title>The Global Catalogue of Microorganisms (GCM) 10K type strain sequencing project: providing services to taxonomists for standard genome sequencing and annotation.</title>
        <authorList>
            <consortium name="The Broad Institute Genomics Platform"/>
            <consortium name="The Broad Institute Genome Sequencing Center for Infectious Disease"/>
            <person name="Wu L."/>
            <person name="Ma J."/>
        </authorList>
    </citation>
    <scope>NUCLEOTIDE SEQUENCE [LARGE SCALE GENOMIC DNA]</scope>
    <source>
        <strain evidence="3">CCUG 30340</strain>
    </source>
</reference>
<dbReference type="RefSeq" id="WP_380020170.1">
    <property type="nucleotide sequence ID" value="NZ_JBHSHD010000007.1"/>
</dbReference>
<evidence type="ECO:0000256" key="1">
    <source>
        <dbReference type="SAM" id="Phobius"/>
    </source>
</evidence>
<proteinExistence type="predicted"/>
<keyword evidence="1" id="KW-1133">Transmembrane helix</keyword>